<dbReference type="Proteomes" id="UP001604277">
    <property type="component" value="Unassembled WGS sequence"/>
</dbReference>
<accession>A0ABD1TA48</accession>
<protein>
    <submittedName>
        <fullName evidence="1">Uncharacterized protein</fullName>
    </submittedName>
</protein>
<keyword evidence="2" id="KW-1185">Reference proteome</keyword>
<reference evidence="2" key="1">
    <citation type="submission" date="2024-07" db="EMBL/GenBank/DDBJ databases">
        <title>Two chromosome-level genome assemblies of Korean endemic species Abeliophyllum distichum and Forsythia ovata (Oleaceae).</title>
        <authorList>
            <person name="Jang H."/>
        </authorList>
    </citation>
    <scope>NUCLEOTIDE SEQUENCE [LARGE SCALE GENOMIC DNA]</scope>
</reference>
<evidence type="ECO:0000313" key="1">
    <source>
        <dbReference type="EMBL" id="KAL2509408.1"/>
    </source>
</evidence>
<dbReference type="EMBL" id="JBFOLJ010000009">
    <property type="protein sequence ID" value="KAL2509408.1"/>
    <property type="molecule type" value="Genomic_DNA"/>
</dbReference>
<proteinExistence type="predicted"/>
<dbReference type="AlphaFoldDB" id="A0ABD1TA48"/>
<gene>
    <name evidence="1" type="ORF">Fot_33055</name>
</gene>
<organism evidence="1 2">
    <name type="scientific">Forsythia ovata</name>
    <dbReference type="NCBI Taxonomy" id="205694"/>
    <lineage>
        <taxon>Eukaryota</taxon>
        <taxon>Viridiplantae</taxon>
        <taxon>Streptophyta</taxon>
        <taxon>Embryophyta</taxon>
        <taxon>Tracheophyta</taxon>
        <taxon>Spermatophyta</taxon>
        <taxon>Magnoliopsida</taxon>
        <taxon>eudicotyledons</taxon>
        <taxon>Gunneridae</taxon>
        <taxon>Pentapetalae</taxon>
        <taxon>asterids</taxon>
        <taxon>lamiids</taxon>
        <taxon>Lamiales</taxon>
        <taxon>Oleaceae</taxon>
        <taxon>Forsythieae</taxon>
        <taxon>Forsythia</taxon>
    </lineage>
</organism>
<comment type="caution">
    <text evidence="1">The sequence shown here is derived from an EMBL/GenBank/DDBJ whole genome shotgun (WGS) entry which is preliminary data.</text>
</comment>
<sequence>MAMCTIRCNQNDDEFNLVDLDTGDDGDDVDGNENLGDANNANFDFSMTETPSFVQCEGIGEFMIETPAWIQNRTVHIRPGPSGQSITHIFNPILFSITPQPQVSGFGLLGQRTTVRKIDPGMNHTALTCETLISSTLSMHRKRLIV</sequence>
<name>A0ABD1TA48_9LAMI</name>
<evidence type="ECO:0000313" key="2">
    <source>
        <dbReference type="Proteomes" id="UP001604277"/>
    </source>
</evidence>